<evidence type="ECO:0000256" key="1">
    <source>
        <dbReference type="SAM" id="MobiDB-lite"/>
    </source>
</evidence>
<comment type="caution">
    <text evidence="2">The sequence shown here is derived from an EMBL/GenBank/DDBJ whole genome shotgun (WGS) entry which is preliminary data.</text>
</comment>
<feature type="compositionally biased region" description="Polar residues" evidence="1">
    <location>
        <begin position="55"/>
        <end position="65"/>
    </location>
</feature>
<dbReference type="OrthoDB" id="2446291at2759"/>
<accession>A0A4U0XDI9</accession>
<feature type="region of interest" description="Disordered" evidence="1">
    <location>
        <begin position="1"/>
        <end position="138"/>
    </location>
</feature>
<evidence type="ECO:0000313" key="3">
    <source>
        <dbReference type="Proteomes" id="UP000309340"/>
    </source>
</evidence>
<evidence type="ECO:0000313" key="2">
    <source>
        <dbReference type="EMBL" id="TKA73956.1"/>
    </source>
</evidence>
<protein>
    <submittedName>
        <fullName evidence="2">Uncharacterized protein</fullName>
    </submittedName>
</protein>
<gene>
    <name evidence="2" type="ORF">B0A55_05657</name>
</gene>
<reference evidence="2 3" key="1">
    <citation type="submission" date="2017-03" db="EMBL/GenBank/DDBJ databases">
        <title>Genomes of endolithic fungi from Antarctica.</title>
        <authorList>
            <person name="Coleine C."/>
            <person name="Masonjones S."/>
            <person name="Stajich J.E."/>
        </authorList>
    </citation>
    <scope>NUCLEOTIDE SEQUENCE [LARGE SCALE GENOMIC DNA]</scope>
    <source>
        <strain evidence="2 3">CCFEE 5184</strain>
    </source>
</reference>
<organism evidence="2 3">
    <name type="scientific">Friedmanniomyces simplex</name>
    <dbReference type="NCBI Taxonomy" id="329884"/>
    <lineage>
        <taxon>Eukaryota</taxon>
        <taxon>Fungi</taxon>
        <taxon>Dikarya</taxon>
        <taxon>Ascomycota</taxon>
        <taxon>Pezizomycotina</taxon>
        <taxon>Dothideomycetes</taxon>
        <taxon>Dothideomycetidae</taxon>
        <taxon>Mycosphaerellales</taxon>
        <taxon>Teratosphaeriaceae</taxon>
        <taxon>Friedmanniomyces</taxon>
    </lineage>
</organism>
<feature type="region of interest" description="Disordered" evidence="1">
    <location>
        <begin position="258"/>
        <end position="280"/>
    </location>
</feature>
<feature type="compositionally biased region" description="Acidic residues" evidence="1">
    <location>
        <begin position="90"/>
        <end position="100"/>
    </location>
</feature>
<dbReference type="AlphaFoldDB" id="A0A4U0XDI9"/>
<dbReference type="STRING" id="329884.A0A4U0XDI9"/>
<proteinExistence type="predicted"/>
<feature type="compositionally biased region" description="Polar residues" evidence="1">
    <location>
        <begin position="261"/>
        <end position="270"/>
    </location>
</feature>
<dbReference type="Proteomes" id="UP000309340">
    <property type="component" value="Unassembled WGS sequence"/>
</dbReference>
<name>A0A4U0XDI9_9PEZI</name>
<feature type="region of interest" description="Disordered" evidence="1">
    <location>
        <begin position="162"/>
        <end position="197"/>
    </location>
</feature>
<dbReference type="EMBL" id="NAJQ01000245">
    <property type="protein sequence ID" value="TKA73956.1"/>
    <property type="molecule type" value="Genomic_DNA"/>
</dbReference>
<feature type="compositionally biased region" description="Polar residues" evidence="1">
    <location>
        <begin position="120"/>
        <end position="131"/>
    </location>
</feature>
<keyword evidence="3" id="KW-1185">Reference proteome</keyword>
<sequence>MAGVGSLLAGSKKRGREDDDDDGNNYGGDLFSKKVRPTLDANGQPDPEPWRHDSVINTPTVSSQKPKYDSDDQSSMVSEPGSPQEMADSSADEMEVEMEEATFSQSPEDAFTPPRLKGLLSSSPWREQGQSRGRVATPFTHTARAGTSPLQLRTGFKQHVRHRHPQENVNNSDHLEVPSPIDEDEAQTPPSAAEAAGSQLSMLSVNDMDIETAADLPSITVDTARSLQYDGADEAGLMTPGALSPMETGVNGVLVRKQRQRSGAQSNGSVSPVRLPSERDVGGMGIKRGFSMGYRADCEKCRMRVPGHMNHFVV</sequence>